<protein>
    <submittedName>
        <fullName evidence="6">NlpC/P60 family protein</fullName>
    </submittedName>
</protein>
<sequence>MVAYARQFIGTPYVWGGTTPAGFDCSGFTSYVYAHNGISLPRVSQSQMNVGYAVSDSAAQPGDLVWMSGGGHVGIYIGGGLVIHSPKPGDVVKITPLSVWSSHGVRRVF</sequence>
<name>A0A7C8FI22_9MICO</name>
<dbReference type="Proteomes" id="UP000481339">
    <property type="component" value="Unassembled WGS sequence"/>
</dbReference>
<evidence type="ECO:0000259" key="5">
    <source>
        <dbReference type="PROSITE" id="PS51935"/>
    </source>
</evidence>
<reference evidence="6 7" key="1">
    <citation type="submission" date="2019-09" db="EMBL/GenBank/DDBJ databases">
        <title>Phylogeny of genus Pseudoclavibacter and closely related genus.</title>
        <authorList>
            <person name="Li Y."/>
        </authorList>
    </citation>
    <scope>NUCLEOTIDE SEQUENCE [LARGE SCALE GENOMIC DNA]</scope>
    <source>
        <strain evidence="6 7">JCM 16921</strain>
    </source>
</reference>
<dbReference type="Gene3D" id="3.90.1720.10">
    <property type="entry name" value="endopeptidase domain like (from Nostoc punctiforme)"/>
    <property type="match status" value="1"/>
</dbReference>
<evidence type="ECO:0000256" key="1">
    <source>
        <dbReference type="ARBA" id="ARBA00007074"/>
    </source>
</evidence>
<evidence type="ECO:0000313" key="6">
    <source>
        <dbReference type="EMBL" id="KAB1631552.1"/>
    </source>
</evidence>
<keyword evidence="4" id="KW-0788">Thiol protease</keyword>
<evidence type="ECO:0000313" key="7">
    <source>
        <dbReference type="Proteomes" id="UP000481339"/>
    </source>
</evidence>
<keyword evidence="2" id="KW-0645">Protease</keyword>
<dbReference type="EMBL" id="WBKA01000006">
    <property type="protein sequence ID" value="KAB1631552.1"/>
    <property type="molecule type" value="Genomic_DNA"/>
</dbReference>
<evidence type="ECO:0000256" key="4">
    <source>
        <dbReference type="ARBA" id="ARBA00022807"/>
    </source>
</evidence>
<dbReference type="PANTHER" id="PTHR47053">
    <property type="entry name" value="MUREIN DD-ENDOPEPTIDASE MEPH-RELATED"/>
    <property type="match status" value="1"/>
</dbReference>
<comment type="caution">
    <text evidence="6">The sequence shown here is derived from an EMBL/GenBank/DDBJ whole genome shotgun (WGS) entry which is preliminary data.</text>
</comment>
<dbReference type="SUPFAM" id="SSF54001">
    <property type="entry name" value="Cysteine proteinases"/>
    <property type="match status" value="1"/>
</dbReference>
<dbReference type="GO" id="GO:0008234">
    <property type="term" value="F:cysteine-type peptidase activity"/>
    <property type="evidence" value="ECO:0007669"/>
    <property type="project" value="UniProtKB-KW"/>
</dbReference>
<accession>A0A7C8FI22</accession>
<comment type="similarity">
    <text evidence="1">Belongs to the peptidase C40 family.</text>
</comment>
<dbReference type="InterPro" id="IPR051202">
    <property type="entry name" value="Peptidase_C40"/>
</dbReference>
<dbReference type="GO" id="GO:0006508">
    <property type="term" value="P:proteolysis"/>
    <property type="evidence" value="ECO:0007669"/>
    <property type="project" value="UniProtKB-KW"/>
</dbReference>
<dbReference type="AlphaFoldDB" id="A0A7C8FI22"/>
<keyword evidence="3" id="KW-0378">Hydrolase</keyword>
<dbReference type="PROSITE" id="PS51935">
    <property type="entry name" value="NLPC_P60"/>
    <property type="match status" value="1"/>
</dbReference>
<evidence type="ECO:0000256" key="3">
    <source>
        <dbReference type="ARBA" id="ARBA00022801"/>
    </source>
</evidence>
<gene>
    <name evidence="6" type="ORF">F8O02_07495</name>
</gene>
<dbReference type="PANTHER" id="PTHR47053:SF1">
    <property type="entry name" value="MUREIN DD-ENDOPEPTIDASE MEPH-RELATED"/>
    <property type="match status" value="1"/>
</dbReference>
<feature type="domain" description="NlpC/P60" evidence="5">
    <location>
        <begin position="1"/>
        <end position="109"/>
    </location>
</feature>
<dbReference type="InterPro" id="IPR038765">
    <property type="entry name" value="Papain-like_cys_pep_sf"/>
</dbReference>
<dbReference type="InterPro" id="IPR000064">
    <property type="entry name" value="NLP_P60_dom"/>
</dbReference>
<keyword evidence="7" id="KW-1185">Reference proteome</keyword>
<dbReference type="Pfam" id="PF00877">
    <property type="entry name" value="NLPC_P60"/>
    <property type="match status" value="1"/>
</dbReference>
<dbReference type="OrthoDB" id="9815778at2"/>
<organism evidence="6 7">
    <name type="scientific">Pseudoclavibacter caeni</name>
    <dbReference type="NCBI Taxonomy" id="908846"/>
    <lineage>
        <taxon>Bacteria</taxon>
        <taxon>Bacillati</taxon>
        <taxon>Actinomycetota</taxon>
        <taxon>Actinomycetes</taxon>
        <taxon>Micrococcales</taxon>
        <taxon>Microbacteriaceae</taxon>
        <taxon>Pseudoclavibacter</taxon>
    </lineage>
</organism>
<evidence type="ECO:0000256" key="2">
    <source>
        <dbReference type="ARBA" id="ARBA00022670"/>
    </source>
</evidence>
<proteinExistence type="inferred from homology"/>